<evidence type="ECO:0000256" key="1">
    <source>
        <dbReference type="SAM" id="MobiDB-lite"/>
    </source>
</evidence>
<dbReference type="Proteomes" id="UP000740926">
    <property type="component" value="Unassembled WGS sequence"/>
</dbReference>
<evidence type="ECO:0000313" key="3">
    <source>
        <dbReference type="Proteomes" id="UP000740926"/>
    </source>
</evidence>
<proteinExistence type="predicted"/>
<comment type="caution">
    <text evidence="2">The sequence shown here is derived from an EMBL/GenBank/DDBJ whole genome shotgun (WGS) entry which is preliminary data.</text>
</comment>
<dbReference type="EMBL" id="JAANIU010017420">
    <property type="protein sequence ID" value="KAG1526826.1"/>
    <property type="molecule type" value="Genomic_DNA"/>
</dbReference>
<sequence length="98" mass="10307">MPGVIGPAGTNTAGRWPKASAPISRPGTILSHTPRWTVVSNMSWLRPMAVAWAITSRENSDSSMPPRPWVTPSHIAGTAPATCAVAPSSRAIFRICSG</sequence>
<evidence type="ECO:0000313" key="2">
    <source>
        <dbReference type="EMBL" id="KAG1526826.1"/>
    </source>
</evidence>
<organism evidence="2 3">
    <name type="scientific">Rhizopus delemar</name>
    <dbReference type="NCBI Taxonomy" id="936053"/>
    <lineage>
        <taxon>Eukaryota</taxon>
        <taxon>Fungi</taxon>
        <taxon>Fungi incertae sedis</taxon>
        <taxon>Mucoromycota</taxon>
        <taxon>Mucoromycotina</taxon>
        <taxon>Mucoromycetes</taxon>
        <taxon>Mucorales</taxon>
        <taxon>Mucorineae</taxon>
        <taxon>Rhizopodaceae</taxon>
        <taxon>Rhizopus</taxon>
    </lineage>
</organism>
<gene>
    <name evidence="2" type="ORF">G6F50_018358</name>
</gene>
<keyword evidence="3" id="KW-1185">Reference proteome</keyword>
<dbReference type="AlphaFoldDB" id="A0A9P6XMP0"/>
<feature type="region of interest" description="Disordered" evidence="1">
    <location>
        <begin position="1"/>
        <end position="24"/>
    </location>
</feature>
<accession>A0A9P6XMP0</accession>
<protein>
    <submittedName>
        <fullName evidence="2">Uncharacterized protein</fullName>
    </submittedName>
</protein>
<name>A0A9P6XMP0_9FUNG</name>
<reference evidence="2 3" key="1">
    <citation type="journal article" date="2020" name="Microb. Genom.">
        <title>Genetic diversity of clinical and environmental Mucorales isolates obtained from an investigation of mucormycosis cases among solid organ transplant recipients.</title>
        <authorList>
            <person name="Nguyen M.H."/>
            <person name="Kaul D."/>
            <person name="Muto C."/>
            <person name="Cheng S.J."/>
            <person name="Richter R.A."/>
            <person name="Bruno V.M."/>
            <person name="Liu G."/>
            <person name="Beyhan S."/>
            <person name="Sundermann A.J."/>
            <person name="Mounaud S."/>
            <person name="Pasculle A.W."/>
            <person name="Nierman W.C."/>
            <person name="Driscoll E."/>
            <person name="Cumbie R."/>
            <person name="Clancy C.J."/>
            <person name="Dupont C.L."/>
        </authorList>
    </citation>
    <scope>NUCLEOTIDE SEQUENCE [LARGE SCALE GENOMIC DNA]</scope>
    <source>
        <strain evidence="2 3">GL24</strain>
    </source>
</reference>